<dbReference type="EMBL" id="JBHILM010000010">
    <property type="protein sequence ID" value="MFB5681418.1"/>
    <property type="molecule type" value="Genomic_DNA"/>
</dbReference>
<evidence type="ECO:0000313" key="2">
    <source>
        <dbReference type="Proteomes" id="UP001580407"/>
    </source>
</evidence>
<organism evidence="1 2">
    <name type="scientific">Paenibacillus terreus</name>
    <dbReference type="NCBI Taxonomy" id="1387834"/>
    <lineage>
        <taxon>Bacteria</taxon>
        <taxon>Bacillati</taxon>
        <taxon>Bacillota</taxon>
        <taxon>Bacilli</taxon>
        <taxon>Bacillales</taxon>
        <taxon>Paenibacillaceae</taxon>
        <taxon>Paenibacillus</taxon>
    </lineage>
</organism>
<sequence>MTVLLILEDIINVPNRGAVLMGAADDEFHQKGSLYKNLIGSKISIEKKDGTNMTLEVKDISISFSIANNVLIGINVKEDIHAEEIKKGSKVLLLE</sequence>
<comment type="caution">
    <text evidence="1">The sequence shown here is derived from an EMBL/GenBank/DDBJ whole genome shotgun (WGS) entry which is preliminary data.</text>
</comment>
<gene>
    <name evidence="1" type="ORF">ACE3NQ_10895</name>
</gene>
<name>A0ABV5B6V7_9BACL</name>
<protein>
    <submittedName>
        <fullName evidence="1">Uncharacterized protein</fullName>
    </submittedName>
</protein>
<dbReference type="RefSeq" id="WP_375525209.1">
    <property type="nucleotide sequence ID" value="NZ_JBHILM010000010.1"/>
</dbReference>
<accession>A0ABV5B6V7</accession>
<keyword evidence="2" id="KW-1185">Reference proteome</keyword>
<dbReference type="Proteomes" id="UP001580407">
    <property type="component" value="Unassembled WGS sequence"/>
</dbReference>
<reference evidence="1 2" key="1">
    <citation type="submission" date="2024-09" db="EMBL/GenBank/DDBJ databases">
        <authorList>
            <person name="Ruan L."/>
        </authorList>
    </citation>
    <scope>NUCLEOTIDE SEQUENCE [LARGE SCALE GENOMIC DNA]</scope>
    <source>
        <strain evidence="1 2">D33</strain>
    </source>
</reference>
<proteinExistence type="predicted"/>
<evidence type="ECO:0000313" key="1">
    <source>
        <dbReference type="EMBL" id="MFB5681418.1"/>
    </source>
</evidence>